<accession>A0A7J7GHU9</accession>
<organism evidence="3 4">
    <name type="scientific">Camellia sinensis</name>
    <name type="common">Tea plant</name>
    <name type="synonym">Thea sinensis</name>
    <dbReference type="NCBI Taxonomy" id="4442"/>
    <lineage>
        <taxon>Eukaryota</taxon>
        <taxon>Viridiplantae</taxon>
        <taxon>Streptophyta</taxon>
        <taxon>Embryophyta</taxon>
        <taxon>Tracheophyta</taxon>
        <taxon>Spermatophyta</taxon>
        <taxon>Magnoliopsida</taxon>
        <taxon>eudicotyledons</taxon>
        <taxon>Gunneridae</taxon>
        <taxon>Pentapetalae</taxon>
        <taxon>asterids</taxon>
        <taxon>Ericales</taxon>
        <taxon>Theaceae</taxon>
        <taxon>Camellia</taxon>
    </lineage>
</organism>
<dbReference type="PANTHER" id="PTHR45282">
    <property type="entry name" value="OS03G0858400 PROTEIN"/>
    <property type="match status" value="1"/>
</dbReference>
<reference evidence="4" key="1">
    <citation type="journal article" date="2020" name="Nat. Commun.">
        <title>Genome assembly of wild tea tree DASZ reveals pedigree and selection history of tea varieties.</title>
        <authorList>
            <person name="Zhang W."/>
            <person name="Zhang Y."/>
            <person name="Qiu H."/>
            <person name="Guo Y."/>
            <person name="Wan H."/>
            <person name="Zhang X."/>
            <person name="Scossa F."/>
            <person name="Alseekh S."/>
            <person name="Zhang Q."/>
            <person name="Wang P."/>
            <person name="Xu L."/>
            <person name="Schmidt M.H."/>
            <person name="Jia X."/>
            <person name="Li D."/>
            <person name="Zhu A."/>
            <person name="Guo F."/>
            <person name="Chen W."/>
            <person name="Ni D."/>
            <person name="Usadel B."/>
            <person name="Fernie A.R."/>
            <person name="Wen W."/>
        </authorList>
    </citation>
    <scope>NUCLEOTIDE SEQUENCE [LARGE SCALE GENOMIC DNA]</scope>
    <source>
        <strain evidence="4">cv. G240</strain>
    </source>
</reference>
<keyword evidence="4" id="KW-1185">Reference proteome</keyword>
<name>A0A7J7GHU9_CAMSI</name>
<dbReference type="Proteomes" id="UP000593564">
    <property type="component" value="Unassembled WGS sequence"/>
</dbReference>
<evidence type="ECO:0000256" key="2">
    <source>
        <dbReference type="SAM" id="Phobius"/>
    </source>
</evidence>
<feature type="region of interest" description="Disordered" evidence="1">
    <location>
        <begin position="35"/>
        <end position="66"/>
    </location>
</feature>
<evidence type="ECO:0000313" key="4">
    <source>
        <dbReference type="Proteomes" id="UP000593564"/>
    </source>
</evidence>
<protein>
    <submittedName>
        <fullName evidence="3">Uncharacterized protein</fullName>
    </submittedName>
</protein>
<evidence type="ECO:0000256" key="1">
    <source>
        <dbReference type="SAM" id="MobiDB-lite"/>
    </source>
</evidence>
<dbReference type="PANTHER" id="PTHR45282:SF2">
    <property type="entry name" value="OS03G0858400 PROTEIN"/>
    <property type="match status" value="1"/>
</dbReference>
<keyword evidence="2" id="KW-1133">Transmembrane helix</keyword>
<proteinExistence type="predicted"/>
<gene>
    <name evidence="3" type="ORF">HYC85_021506</name>
</gene>
<keyword evidence="2" id="KW-0812">Transmembrane</keyword>
<comment type="caution">
    <text evidence="3">The sequence shown here is derived from an EMBL/GenBank/DDBJ whole genome shotgun (WGS) entry which is preliminary data.</text>
</comment>
<dbReference type="AlphaFoldDB" id="A0A7J7GHU9"/>
<sequence>MDSIVPVAVVSVVVGSLIALAVFGNYFRKRKSEVESIAQPEAIQKASKPPQSTSKKSRSKPHSHAADKVPHSFLFLGLLRFSRAISRAMEEERIG</sequence>
<dbReference type="EMBL" id="JACBKZ010000010">
    <property type="protein sequence ID" value="KAF5940339.1"/>
    <property type="molecule type" value="Genomic_DNA"/>
</dbReference>
<keyword evidence="2" id="KW-0472">Membrane</keyword>
<reference evidence="3 4" key="2">
    <citation type="submission" date="2020-07" db="EMBL/GenBank/DDBJ databases">
        <title>Genome assembly of wild tea tree DASZ reveals pedigree and selection history of tea varieties.</title>
        <authorList>
            <person name="Zhang W."/>
        </authorList>
    </citation>
    <scope>NUCLEOTIDE SEQUENCE [LARGE SCALE GENOMIC DNA]</scope>
    <source>
        <strain evidence="4">cv. G240</strain>
        <tissue evidence="3">Leaf</tissue>
    </source>
</reference>
<evidence type="ECO:0000313" key="3">
    <source>
        <dbReference type="EMBL" id="KAF5940339.1"/>
    </source>
</evidence>
<feature type="transmembrane region" description="Helical" evidence="2">
    <location>
        <begin position="6"/>
        <end position="27"/>
    </location>
</feature>